<proteinExistence type="predicted"/>
<name>A0A5K7SF64_9BACT</name>
<dbReference type="Gene3D" id="3.20.20.210">
    <property type="match status" value="1"/>
</dbReference>
<protein>
    <submittedName>
        <fullName evidence="1">Uncharacterized protein</fullName>
    </submittedName>
</protein>
<evidence type="ECO:0000313" key="2">
    <source>
        <dbReference type="Proteomes" id="UP001193389"/>
    </source>
</evidence>
<dbReference type="InterPro" id="IPR038071">
    <property type="entry name" value="UROD/MetE-like_sf"/>
</dbReference>
<dbReference type="AlphaFoldDB" id="A0A5K7SF64"/>
<dbReference type="KEGG" id="anf:AQPE_4419"/>
<reference evidence="1" key="1">
    <citation type="journal article" date="2020" name="Int. J. Syst. Evol. Microbiol.">
        <title>Aquipluma nitroreducens gen. nov. sp. nov., a novel facultatively anaerobic bacterium isolated from a freshwater lake.</title>
        <authorList>
            <person name="Watanabe M."/>
            <person name="Kojima H."/>
            <person name="Fukui M."/>
        </authorList>
    </citation>
    <scope>NUCLEOTIDE SEQUENCE</scope>
    <source>
        <strain evidence="1">MeG22</strain>
    </source>
</reference>
<sequence length="43" mass="4746">MDIDTIAAGDIKNGFVFNTVHNIRANVPVENIVAMINDVKDFN</sequence>
<organism evidence="1 2">
    <name type="scientific">Aquipluma nitroreducens</name>
    <dbReference type="NCBI Taxonomy" id="2010828"/>
    <lineage>
        <taxon>Bacteria</taxon>
        <taxon>Pseudomonadati</taxon>
        <taxon>Bacteroidota</taxon>
        <taxon>Bacteroidia</taxon>
        <taxon>Marinilabiliales</taxon>
        <taxon>Prolixibacteraceae</taxon>
        <taxon>Aquipluma</taxon>
    </lineage>
</organism>
<evidence type="ECO:0000313" key="1">
    <source>
        <dbReference type="EMBL" id="BBE20228.1"/>
    </source>
</evidence>
<dbReference type="EMBL" id="AP018694">
    <property type="protein sequence ID" value="BBE20228.1"/>
    <property type="molecule type" value="Genomic_DNA"/>
</dbReference>
<dbReference type="Proteomes" id="UP001193389">
    <property type="component" value="Chromosome"/>
</dbReference>
<dbReference type="RefSeq" id="WP_318348396.1">
    <property type="nucleotide sequence ID" value="NZ_AP018694.1"/>
</dbReference>
<accession>A0A5K7SF64</accession>
<gene>
    <name evidence="1" type="ORF">AQPE_4419</name>
</gene>
<keyword evidence="2" id="KW-1185">Reference proteome</keyword>